<organism evidence="1 2">
    <name type="scientific">Acetobacter cerevisiae</name>
    <dbReference type="NCBI Taxonomy" id="178900"/>
    <lineage>
        <taxon>Bacteria</taxon>
        <taxon>Pseudomonadati</taxon>
        <taxon>Pseudomonadota</taxon>
        <taxon>Alphaproteobacteria</taxon>
        <taxon>Acetobacterales</taxon>
        <taxon>Acetobacteraceae</taxon>
        <taxon>Acetobacter</taxon>
    </lineage>
</organism>
<evidence type="ECO:0000313" key="2">
    <source>
        <dbReference type="Proteomes" id="UP000075462"/>
    </source>
</evidence>
<protein>
    <submittedName>
        <fullName evidence="1">Uncharacterized protein</fullName>
    </submittedName>
</protein>
<evidence type="ECO:0000313" key="1">
    <source>
        <dbReference type="EMBL" id="KXV78759.1"/>
    </source>
</evidence>
<dbReference type="OrthoDB" id="7225653at2"/>
<comment type="caution">
    <text evidence="1">The sequence shown here is derived from an EMBL/GenBank/DDBJ whole genome shotgun (WGS) entry which is preliminary data.</text>
</comment>
<dbReference type="RefSeq" id="WP_062271113.1">
    <property type="nucleotide sequence ID" value="NZ_LIAA01000005.1"/>
</dbReference>
<name>A0A149VEX9_9PROT</name>
<dbReference type="Proteomes" id="UP000075462">
    <property type="component" value="Unassembled WGS sequence"/>
</dbReference>
<dbReference type="EMBL" id="LIAA01000005">
    <property type="protein sequence ID" value="KXV78759.1"/>
    <property type="molecule type" value="Genomic_DNA"/>
</dbReference>
<gene>
    <name evidence="1" type="ORF">AD954_01150</name>
</gene>
<sequence length="90" mass="9925">MNYDALPPGLLPIFLRRDAAAAFFAVGTTIFDKMVQQGLAPRPVRFGSISLWFRPALVAAAAKMTGTELHYSAETEMQDAPNEWDAVVRK</sequence>
<accession>A0A149VEX9</accession>
<dbReference type="AlphaFoldDB" id="A0A149VEX9"/>
<reference evidence="1 2" key="1">
    <citation type="submission" date="2015-06" db="EMBL/GenBank/DDBJ databases">
        <title>Improved classification and identification of acetic acid bacteria using matrix-assisted laser desorption/ionization time-of-flight mass spectrometry; Gluconobacter nephelii and Gluconobacter uchimurae are later heterotypic synonyms of Gluconobacter japonicus and Gluconobacter oxydans, respectively.</title>
        <authorList>
            <person name="Li L."/>
            <person name="Cleenwerck I."/>
            <person name="De Vuyst L."/>
            <person name="Vandamme P."/>
        </authorList>
    </citation>
    <scope>NUCLEOTIDE SEQUENCE [LARGE SCALE GENOMIC DNA]</scope>
    <source>
        <strain evidence="1 2">LMG 1545</strain>
    </source>
</reference>
<dbReference type="PATRIC" id="fig|178900.7.peg.2198"/>
<proteinExistence type="predicted"/>